<feature type="transmembrane region" description="Helical" evidence="9">
    <location>
        <begin position="895"/>
        <end position="914"/>
    </location>
</feature>
<dbReference type="GO" id="GO:0008324">
    <property type="term" value="F:monoatomic cation transmembrane transporter activity"/>
    <property type="evidence" value="ECO:0007669"/>
    <property type="project" value="InterPro"/>
</dbReference>
<gene>
    <name evidence="10" type="ORF">B1R32_12411</name>
</gene>
<dbReference type="SUPFAM" id="SSF82866">
    <property type="entry name" value="Multidrug efflux transporter AcrB transmembrane domain"/>
    <property type="match status" value="2"/>
</dbReference>
<evidence type="ECO:0000256" key="4">
    <source>
        <dbReference type="ARBA" id="ARBA00022475"/>
    </source>
</evidence>
<comment type="subcellular location">
    <subcellularLocation>
        <location evidence="1">Cell membrane</location>
        <topology evidence="1">Multi-pass membrane protein</topology>
    </subcellularLocation>
</comment>
<feature type="transmembrane region" description="Helical" evidence="9">
    <location>
        <begin position="969"/>
        <end position="989"/>
    </location>
</feature>
<keyword evidence="3" id="KW-0813">Transport</keyword>
<evidence type="ECO:0000256" key="8">
    <source>
        <dbReference type="SAM" id="MobiDB-lite"/>
    </source>
</evidence>
<comment type="similarity">
    <text evidence="2">Belongs to the resistance-nodulation-cell division (RND) (TC 2.A.6) family.</text>
</comment>
<dbReference type="Pfam" id="PF00873">
    <property type="entry name" value="ACR_tran"/>
    <property type="match status" value="1"/>
</dbReference>
<feature type="transmembrane region" description="Helical" evidence="9">
    <location>
        <begin position="1001"/>
        <end position="1025"/>
    </location>
</feature>
<accession>A0A2S8SPG5</accession>
<dbReference type="NCBIfam" id="TIGR00914">
    <property type="entry name" value="2A0601"/>
    <property type="match status" value="1"/>
</dbReference>
<feature type="transmembrane region" description="Helical" evidence="9">
    <location>
        <begin position="15"/>
        <end position="34"/>
    </location>
</feature>
<dbReference type="EMBL" id="NIGF01000024">
    <property type="protein sequence ID" value="PQV62695.1"/>
    <property type="molecule type" value="Genomic_DNA"/>
</dbReference>
<evidence type="ECO:0000256" key="6">
    <source>
        <dbReference type="ARBA" id="ARBA00022989"/>
    </source>
</evidence>
<dbReference type="GO" id="GO:0005886">
    <property type="term" value="C:plasma membrane"/>
    <property type="evidence" value="ECO:0007669"/>
    <property type="project" value="UniProtKB-SubCell"/>
</dbReference>
<keyword evidence="4" id="KW-1003">Cell membrane</keyword>
<feature type="transmembrane region" description="Helical" evidence="9">
    <location>
        <begin position="920"/>
        <end position="939"/>
    </location>
</feature>
<dbReference type="SUPFAM" id="SSF82693">
    <property type="entry name" value="Multidrug efflux transporter AcrB pore domain, PN1, PN2, PC1 and PC2 subdomains"/>
    <property type="match status" value="2"/>
</dbReference>
<feature type="transmembrane region" description="Helical" evidence="9">
    <location>
        <begin position="474"/>
        <end position="499"/>
    </location>
</feature>
<feature type="transmembrane region" description="Helical" evidence="9">
    <location>
        <begin position="444"/>
        <end position="462"/>
    </location>
</feature>
<feature type="transmembrane region" description="Helical" evidence="9">
    <location>
        <begin position="534"/>
        <end position="554"/>
    </location>
</feature>
<feature type="transmembrane region" description="Helical" evidence="9">
    <location>
        <begin position="868"/>
        <end position="888"/>
    </location>
</feature>
<dbReference type="Gene3D" id="1.20.1640.10">
    <property type="entry name" value="Multidrug efflux transporter AcrB transmembrane domain"/>
    <property type="match status" value="2"/>
</dbReference>
<dbReference type="Gene3D" id="3.30.70.1320">
    <property type="entry name" value="Multidrug efflux transporter AcrB pore domain like"/>
    <property type="match status" value="1"/>
</dbReference>
<dbReference type="InterPro" id="IPR004763">
    <property type="entry name" value="CusA-like"/>
</dbReference>
<dbReference type="OrthoDB" id="9758757at2"/>
<evidence type="ECO:0000256" key="5">
    <source>
        <dbReference type="ARBA" id="ARBA00022692"/>
    </source>
</evidence>
<evidence type="ECO:0000313" key="10">
    <source>
        <dbReference type="EMBL" id="PQV62695.1"/>
    </source>
</evidence>
<organism evidence="10 11">
    <name type="scientific">Abditibacterium utsteinense</name>
    <dbReference type="NCBI Taxonomy" id="1960156"/>
    <lineage>
        <taxon>Bacteria</taxon>
        <taxon>Pseudomonadati</taxon>
        <taxon>Abditibacteriota</taxon>
        <taxon>Abditibacteriia</taxon>
        <taxon>Abditibacteriales</taxon>
        <taxon>Abditibacteriaceae</taxon>
        <taxon>Abditibacterium</taxon>
    </lineage>
</organism>
<dbReference type="SUPFAM" id="SSF82714">
    <property type="entry name" value="Multidrug efflux transporter AcrB TolC docking domain, DN and DC subdomains"/>
    <property type="match status" value="2"/>
</dbReference>
<dbReference type="InParanoid" id="A0A2S8SPG5"/>
<dbReference type="PANTHER" id="PTHR32063:SF4">
    <property type="entry name" value="SLR6043 PROTEIN"/>
    <property type="match status" value="1"/>
</dbReference>
<dbReference type="PRINTS" id="PR00702">
    <property type="entry name" value="ACRIFLAVINRP"/>
</dbReference>
<dbReference type="RefSeq" id="WP_106381150.1">
    <property type="nucleotide sequence ID" value="NZ_NIGF01000024.1"/>
</dbReference>
<evidence type="ECO:0000256" key="9">
    <source>
        <dbReference type="SAM" id="Phobius"/>
    </source>
</evidence>
<dbReference type="InterPro" id="IPR027463">
    <property type="entry name" value="AcrB_DN_DC_subdom"/>
</dbReference>
<keyword evidence="5 9" id="KW-0812">Transmembrane</keyword>
<dbReference type="AlphaFoldDB" id="A0A2S8SPG5"/>
<dbReference type="Gene3D" id="3.30.70.1430">
    <property type="entry name" value="Multidrug efflux transporter AcrB pore domain"/>
    <property type="match status" value="2"/>
</dbReference>
<comment type="caution">
    <text evidence="10">The sequence shown here is derived from an EMBL/GenBank/DDBJ whole genome shotgun (WGS) entry which is preliminary data.</text>
</comment>
<keyword evidence="6 9" id="KW-1133">Transmembrane helix</keyword>
<proteinExistence type="inferred from homology"/>
<reference evidence="10 11" key="1">
    <citation type="journal article" date="2018" name="Syst. Appl. Microbiol.">
        <title>Abditibacterium utsteinense sp. nov., the first cultivated member of candidate phylum FBP, isolated from ice-free Antarctic soil samples.</title>
        <authorList>
            <person name="Tahon G."/>
            <person name="Tytgat B."/>
            <person name="Lebbe L."/>
            <person name="Carlier A."/>
            <person name="Willems A."/>
        </authorList>
    </citation>
    <scope>NUCLEOTIDE SEQUENCE [LARGE SCALE GENOMIC DNA]</scope>
    <source>
        <strain evidence="10 11">LMG 29911</strain>
    </source>
</reference>
<evidence type="ECO:0000256" key="2">
    <source>
        <dbReference type="ARBA" id="ARBA00010942"/>
    </source>
</evidence>
<evidence type="ECO:0000313" key="11">
    <source>
        <dbReference type="Proteomes" id="UP000237684"/>
    </source>
</evidence>
<dbReference type="GO" id="GO:0042910">
    <property type="term" value="F:xenobiotic transmembrane transporter activity"/>
    <property type="evidence" value="ECO:0007669"/>
    <property type="project" value="TreeGrafter"/>
</dbReference>
<sequence length="1130" mass="121082">MLNKIIAWSLAHRPIVMALAAMILVYGGITTANLPVDVLPDLNRPVVTIMTEANGLAPEEVETLVTLPIETAMNGASGVERVRSSSAPGLSIVYVDFAWGTDIYTDRQIVNEKLGQSQSQMPAGVTPQLAPISSVMGSIMLISMSSKNGKTDPLQLRTLADWVVRPRLLSVPGVAQVINIGGGRKQFQVLIDPQKLRQYGVSLQEVSDAVEKSNVNTTGGWIDKGGKEYLVRNLGRAATPADIAQTAIESNSGVPITVGQVAQVVAGAQLKRGDGSANASPAVILNIEKQPGANTLELTGKVDAALDDIQKSLPADVQINKQIFRQSNFIESAVTNVEDALRDAGILVTIVLFLFLLNFRTTAITLTAIPLSFLVTAIIFKQFGIGVNTMTLGGLAVAIGELVDDAIVDVENVFRRLRENAQEKHPRPALQVIYEASREVRNSIVFATLIVALVFIPLFALSGMEGKLFAPLGIAYIVSLFASLFVSLTVTPVLASYLLPKSKAIMHVEKDSGLVRWLKKIDTRLLHWTLRRPVPILIVAGLSFFVAMATTPFMGKEFLPGFNEGSLTINMLAQPGTSLDESNRIGTAAELLLKQIPEVTETGRRTGRAELDEHAEGVHASEIEVELKPGRPKEVVLADVRQKLGTLPGVTLNIGQPISHRLDHLLSGVNSQLAVKIFGPDLPTLRAKAEQVRQTMSSVPGIVDLKIEKLVEIPQVQIRMKRDALARYGLQSGAVSEALETAMLGKEAGIVLEGQRSYDVLVRFNDASRGDLGAIRGLLIDTPEVNGVRGAKIPLSSVADIQEGFGPNAIMRENVQRRIVISANVAGRDLASVVGDVQSKVAASVPMPAGYFVEYGGQFEAQQSASRLILFLSGFSLVAIYLTLQMALGHPRAAIQVMVNIPLAIIGGIIAVFLTGGVLSVASLVGFISLFGITSRNGIMMISHYQHLMREEGENWTQQMIIRGSLERLVPVLMTALTAGLALIPLALAKGASGKEILQPLAVVVLGGLTTSTLLDQIVTPALFWRFGKPVGDKIIAERENHKLAQRRGLVPPDPDLHLFTNLLDGVDLDGKNGDLDGAPFDKENAAKDGKTQNNGHPIDGDGTGNGSAGVNGSDSHNTREKPDSPPARR</sequence>
<evidence type="ECO:0000256" key="7">
    <source>
        <dbReference type="ARBA" id="ARBA00023136"/>
    </source>
</evidence>
<evidence type="ECO:0000256" key="3">
    <source>
        <dbReference type="ARBA" id="ARBA00022448"/>
    </source>
</evidence>
<evidence type="ECO:0000256" key="1">
    <source>
        <dbReference type="ARBA" id="ARBA00004651"/>
    </source>
</evidence>
<keyword evidence="11" id="KW-1185">Reference proteome</keyword>
<feature type="compositionally biased region" description="Basic and acidic residues" evidence="8">
    <location>
        <begin position="1075"/>
        <end position="1091"/>
    </location>
</feature>
<feature type="region of interest" description="Disordered" evidence="8">
    <location>
        <begin position="1075"/>
        <end position="1130"/>
    </location>
</feature>
<dbReference type="InterPro" id="IPR001036">
    <property type="entry name" value="Acrflvin-R"/>
</dbReference>
<name>A0A2S8SPG5_9BACT</name>
<dbReference type="Proteomes" id="UP000237684">
    <property type="component" value="Unassembled WGS sequence"/>
</dbReference>
<feature type="transmembrane region" description="Helical" evidence="9">
    <location>
        <begin position="363"/>
        <end position="380"/>
    </location>
</feature>
<dbReference type="Gene3D" id="3.30.70.1440">
    <property type="entry name" value="Multidrug efflux transporter AcrB pore domain"/>
    <property type="match status" value="1"/>
</dbReference>
<keyword evidence="7 9" id="KW-0472">Membrane</keyword>
<dbReference type="PANTHER" id="PTHR32063">
    <property type="match status" value="1"/>
</dbReference>
<dbReference type="Gene3D" id="3.30.2090.10">
    <property type="entry name" value="Multidrug efflux transporter AcrB TolC docking domain, DN and DC subdomains"/>
    <property type="match status" value="2"/>
</dbReference>
<protein>
    <submittedName>
        <fullName evidence="10">Heavy metal efflux pump, CzcA family</fullName>
    </submittedName>
</protein>